<keyword evidence="1" id="KW-1133">Transmembrane helix</keyword>
<feature type="transmembrane region" description="Helical" evidence="1">
    <location>
        <begin position="132"/>
        <end position="150"/>
    </location>
</feature>
<evidence type="ECO:0000313" key="2">
    <source>
        <dbReference type="EMBL" id="OGG07133.1"/>
    </source>
</evidence>
<organism evidence="2 3">
    <name type="scientific">Candidatus Gottesmanbacteria bacterium RIFCSPHIGHO2_01_FULL_42_12</name>
    <dbReference type="NCBI Taxonomy" id="1798377"/>
    <lineage>
        <taxon>Bacteria</taxon>
        <taxon>Candidatus Gottesmaniibacteriota</taxon>
    </lineage>
</organism>
<feature type="transmembrane region" description="Helical" evidence="1">
    <location>
        <begin position="376"/>
        <end position="396"/>
    </location>
</feature>
<feature type="transmembrane region" description="Helical" evidence="1">
    <location>
        <begin position="156"/>
        <end position="173"/>
    </location>
</feature>
<dbReference type="STRING" id="1798377.A2872_02935"/>
<comment type="caution">
    <text evidence="2">The sequence shown here is derived from an EMBL/GenBank/DDBJ whole genome shotgun (WGS) entry which is preliminary data.</text>
</comment>
<gene>
    <name evidence="2" type="ORF">A2872_02935</name>
</gene>
<dbReference type="Pfam" id="PF09586">
    <property type="entry name" value="YfhO"/>
    <property type="match status" value="1"/>
</dbReference>
<accession>A0A1F5Z438</accession>
<feature type="transmembrane region" description="Helical" evidence="1">
    <location>
        <begin position="720"/>
        <end position="742"/>
    </location>
</feature>
<feature type="transmembrane region" description="Helical" evidence="1">
    <location>
        <begin position="314"/>
        <end position="334"/>
    </location>
</feature>
<feature type="transmembrane region" description="Helical" evidence="1">
    <location>
        <begin position="185"/>
        <end position="210"/>
    </location>
</feature>
<evidence type="ECO:0008006" key="4">
    <source>
        <dbReference type="Google" id="ProtNLM"/>
    </source>
</evidence>
<dbReference type="PANTHER" id="PTHR38454:SF1">
    <property type="entry name" value="INTEGRAL MEMBRANE PROTEIN"/>
    <property type="match status" value="1"/>
</dbReference>
<keyword evidence="1" id="KW-0812">Transmembrane</keyword>
<evidence type="ECO:0000313" key="3">
    <source>
        <dbReference type="Proteomes" id="UP000178681"/>
    </source>
</evidence>
<evidence type="ECO:0000256" key="1">
    <source>
        <dbReference type="SAM" id="Phobius"/>
    </source>
</evidence>
<feature type="transmembrane region" description="Helical" evidence="1">
    <location>
        <begin position="346"/>
        <end position="364"/>
    </location>
</feature>
<feature type="transmembrane region" description="Helical" evidence="1">
    <location>
        <begin position="216"/>
        <end position="236"/>
    </location>
</feature>
<dbReference type="AlphaFoldDB" id="A0A1F5Z438"/>
<feature type="transmembrane region" description="Helical" evidence="1">
    <location>
        <begin position="248"/>
        <end position="268"/>
    </location>
</feature>
<name>A0A1F5Z438_9BACT</name>
<keyword evidence="1" id="KW-0472">Membrane</keyword>
<dbReference type="EMBL" id="MFJG01000015">
    <property type="protein sequence ID" value="OGG07133.1"/>
    <property type="molecule type" value="Genomic_DNA"/>
</dbReference>
<feature type="transmembrane region" description="Helical" evidence="1">
    <location>
        <begin position="431"/>
        <end position="449"/>
    </location>
</feature>
<protein>
    <recommendedName>
        <fullName evidence="4">Membrane protein 6-pyruvoyl-tetrahydropterin synthase-related domain-containing protein</fullName>
    </recommendedName>
</protein>
<dbReference type="PANTHER" id="PTHR38454">
    <property type="entry name" value="INTEGRAL MEMBRANE PROTEIN-RELATED"/>
    <property type="match status" value="1"/>
</dbReference>
<dbReference type="Proteomes" id="UP000178681">
    <property type="component" value="Unassembled WGS sequence"/>
</dbReference>
<feature type="transmembrane region" description="Helical" evidence="1">
    <location>
        <begin position="288"/>
        <end position="307"/>
    </location>
</feature>
<feature type="transmembrane region" description="Helical" evidence="1">
    <location>
        <begin position="408"/>
        <end position="424"/>
    </location>
</feature>
<sequence>MIRDFFKNHWLSIVVFSIANVVMFWPLYFKGLIPFPGDLLVSFFFPWSSGGFPGFDPWTTHKEYLAADAIRQMFVWKSLGFSLWNPYNFSGSFLFANLQSSLLFPGSWVPNVVIIMTLFGFFTYLFLRSLKLSAPAAIFGGLAAANISYLTGWQEILVNTQSAVFLPLILLLINKNKTLWASIFLAFSVLGGHVQTTVYVYITAGLFAIYKKNIKAFVFTCLLSIGLAAVQLVPTIEAYFHSAREAPANAALIARTVFPIQGLLTYFASDLFGNTASFNFQLFNYPDARSYIGLVAAVFSLFAIYKIKEKSVRFFLALAVFGILFATWPLGLVFNFLHIPVLSSVVPARMIMVTLFAAAVLSAYGFEYVSKNKLKIIPLLFTGLLFAGLWVYVLIVKTTDTIVSRNNLIIPTGVFVCLLVLLILKNRLFKLAVIGIFILAILEPGYYFVKHQPFSAPKFIFPPHPVFNFLKKVAPDRFFGFGTARMDTNFATYYRVFDANGYDPLYIKRYGELIYSAKDGKYHPKEVPRSDASFTDEDNYYRNRLFDLLGVKYILDKEDEPKDEWQPDLGKFSENKYKIAWHDNKWSAFERLTVLPRAFLADNYIVEPDPQKILDKIYDPSFDLRKTIILEESPPSSSPVAGSSSSANIVSYEPSKVVLQTQSDSPKLLFLSDNYYVGWKAFVNDKETKIYRADYSFRAVPVPPGETTVTFIYDPLSFKLGVGISIMSLLVLTVAIAVPTLPREKQSFKYDK</sequence>
<proteinExistence type="predicted"/>
<feature type="transmembrane region" description="Helical" evidence="1">
    <location>
        <begin position="9"/>
        <end position="29"/>
    </location>
</feature>
<dbReference type="InterPro" id="IPR018580">
    <property type="entry name" value="Uncharacterised_YfhO"/>
</dbReference>
<feature type="transmembrane region" description="Helical" evidence="1">
    <location>
        <begin position="108"/>
        <end position="127"/>
    </location>
</feature>
<reference evidence="2 3" key="1">
    <citation type="journal article" date="2016" name="Nat. Commun.">
        <title>Thousands of microbial genomes shed light on interconnected biogeochemical processes in an aquifer system.</title>
        <authorList>
            <person name="Anantharaman K."/>
            <person name="Brown C.T."/>
            <person name="Hug L.A."/>
            <person name="Sharon I."/>
            <person name="Castelle C.J."/>
            <person name="Probst A.J."/>
            <person name="Thomas B.C."/>
            <person name="Singh A."/>
            <person name="Wilkins M.J."/>
            <person name="Karaoz U."/>
            <person name="Brodie E.L."/>
            <person name="Williams K.H."/>
            <person name="Hubbard S.S."/>
            <person name="Banfield J.F."/>
        </authorList>
    </citation>
    <scope>NUCLEOTIDE SEQUENCE [LARGE SCALE GENOMIC DNA]</scope>
</reference>